<evidence type="ECO:0000313" key="2">
    <source>
        <dbReference type="Proteomes" id="UP000663887"/>
    </source>
</evidence>
<organism evidence="1 2">
    <name type="scientific">Rotaria magnacalcarata</name>
    <dbReference type="NCBI Taxonomy" id="392030"/>
    <lineage>
        <taxon>Eukaryota</taxon>
        <taxon>Metazoa</taxon>
        <taxon>Spiralia</taxon>
        <taxon>Gnathifera</taxon>
        <taxon>Rotifera</taxon>
        <taxon>Eurotatoria</taxon>
        <taxon>Bdelloidea</taxon>
        <taxon>Philodinida</taxon>
        <taxon>Philodinidae</taxon>
        <taxon>Rotaria</taxon>
    </lineage>
</organism>
<protein>
    <submittedName>
        <fullName evidence="1">Uncharacterized protein</fullName>
    </submittedName>
</protein>
<dbReference type="EMBL" id="CAJNRG010013649">
    <property type="protein sequence ID" value="CAF2150700.1"/>
    <property type="molecule type" value="Genomic_DNA"/>
</dbReference>
<gene>
    <name evidence="1" type="ORF">XDN619_LOCUS28618</name>
</gene>
<comment type="caution">
    <text evidence="1">The sequence shown here is derived from an EMBL/GenBank/DDBJ whole genome shotgun (WGS) entry which is preliminary data.</text>
</comment>
<reference evidence="1" key="1">
    <citation type="submission" date="2021-02" db="EMBL/GenBank/DDBJ databases">
        <authorList>
            <person name="Nowell W R."/>
        </authorList>
    </citation>
    <scope>NUCLEOTIDE SEQUENCE</scope>
</reference>
<sequence length="207" mass="24164">MNGSINEICLLSLNQTQQHGQTQILLQCTTIDYEESEQNQTIPHNILTQINIGVQGEVRVQIANNDYLKRNIRRWRQATKAAPTPSTINFPVVSDLYYRTTRDKYFFTYGFKQRYKTDIVFADNIHKILASAFLEPNQVINGFELLCSDLGDEYQEVLDCIEDNYIGRARGWSRRPATFPIHFWNMVVHVKNNMYRKTIRLKHGTES</sequence>
<accession>A0A816XTX2</accession>
<evidence type="ECO:0000313" key="1">
    <source>
        <dbReference type="EMBL" id="CAF2150700.1"/>
    </source>
</evidence>
<dbReference type="Proteomes" id="UP000663887">
    <property type="component" value="Unassembled WGS sequence"/>
</dbReference>
<name>A0A816XTX2_9BILA</name>
<proteinExistence type="predicted"/>
<dbReference type="AlphaFoldDB" id="A0A816XTX2"/>